<sequence length="50" mass="5673">MPFHKNADQHGRWKHTELTIDAIKGIGGMFSLENGSGRRFLTRSDICLTE</sequence>
<dbReference type="HOGENOM" id="CLU_3122317_0_0_5"/>
<keyword evidence="2" id="KW-1185">Reference proteome</keyword>
<dbReference type="eggNOG" id="COG3564">
    <property type="taxonomic scope" value="Bacteria"/>
</dbReference>
<evidence type="ECO:0000313" key="2">
    <source>
        <dbReference type="Proteomes" id="UP000001023"/>
    </source>
</evidence>
<dbReference type="Pfam" id="PF05610">
    <property type="entry name" value="DUF779"/>
    <property type="match status" value="1"/>
</dbReference>
<evidence type="ECO:0000313" key="1">
    <source>
        <dbReference type="EMBL" id="AAV97014.1"/>
    </source>
</evidence>
<reference evidence="1 2" key="1">
    <citation type="journal article" date="2004" name="Nature">
        <title>Genome sequence of Silicibacter pomeroyi reveals adaptations to the marine environment.</title>
        <authorList>
            <person name="Moran M.A."/>
            <person name="Buchan A."/>
            <person name="Gonzalez J.M."/>
            <person name="Heidelberg J.F."/>
            <person name="Whitman W.B."/>
            <person name="Kiene R.P."/>
            <person name="Henriksen J.R."/>
            <person name="King G.M."/>
            <person name="Belas R."/>
            <person name="Fuqua C."/>
            <person name="Brinkac L."/>
            <person name="Lewis M."/>
            <person name="Johri S."/>
            <person name="Weaver B."/>
            <person name="Pai G."/>
            <person name="Eisen J.A."/>
            <person name="Rahe E."/>
            <person name="Sheldon W.M."/>
            <person name="Ye W."/>
            <person name="Miller T.R."/>
            <person name="Carlton J."/>
            <person name="Rasko D.A."/>
            <person name="Paulsen I.T."/>
            <person name="Ren Q."/>
            <person name="Daugherty S.C."/>
            <person name="Deboy R.T."/>
            <person name="Dodson R.J."/>
            <person name="Durkin A.S."/>
            <person name="Madupu R."/>
            <person name="Nelson W.C."/>
            <person name="Sullivan S.A."/>
            <person name="Rosovitz M.J."/>
            <person name="Haft D.H."/>
            <person name="Selengut J."/>
            <person name="Ward N."/>
        </authorList>
    </citation>
    <scope>NUCLEOTIDE SEQUENCE [LARGE SCALE GENOMIC DNA]</scope>
    <source>
        <strain evidence="2">ATCC 700808 / DSM 15171 / DSS-3</strain>
    </source>
</reference>
<organism evidence="1 2">
    <name type="scientific">Ruegeria pomeroyi (strain ATCC 700808 / DSM 15171 / DSS-3)</name>
    <name type="common">Silicibacter pomeroyi</name>
    <dbReference type="NCBI Taxonomy" id="246200"/>
    <lineage>
        <taxon>Bacteria</taxon>
        <taxon>Pseudomonadati</taxon>
        <taxon>Pseudomonadota</taxon>
        <taxon>Alphaproteobacteria</taxon>
        <taxon>Rhodobacterales</taxon>
        <taxon>Roseobacteraceae</taxon>
        <taxon>Ruegeria</taxon>
    </lineage>
</organism>
<dbReference type="Proteomes" id="UP000001023">
    <property type="component" value="Chromosome"/>
</dbReference>
<dbReference type="EMBL" id="CP000031">
    <property type="protein sequence ID" value="AAV97014.1"/>
    <property type="molecule type" value="Genomic_DNA"/>
</dbReference>
<dbReference type="InterPro" id="IPR008497">
    <property type="entry name" value="DUF779"/>
</dbReference>
<dbReference type="AlphaFoldDB" id="Q5LLX1"/>
<name>Q5LLX1_RUEPO</name>
<dbReference type="PaxDb" id="246200-SPO3794"/>
<dbReference type="KEGG" id="sil:SPO3794"/>
<accession>Q5LLX1</accession>
<gene>
    <name evidence="1" type="ordered locus">SPO3794</name>
</gene>
<proteinExistence type="predicted"/>
<reference evidence="1 2" key="2">
    <citation type="journal article" date="2014" name="Stand. Genomic Sci.">
        <title>An updated genome annotation for the model marine bacterium Ruegeria pomeroyi DSS-3.</title>
        <authorList>
            <person name="Rivers A.R."/>
            <person name="Smith C.B."/>
            <person name="Moran M.A."/>
        </authorList>
    </citation>
    <scope>GENOME REANNOTATION</scope>
    <source>
        <strain evidence="2">ATCC 700808 / DSM 15171 / DSS-3</strain>
    </source>
</reference>
<dbReference type="STRING" id="246200.SPO3794"/>
<protein>
    <submittedName>
        <fullName evidence="1">Uncharacterized protein</fullName>
    </submittedName>
</protein>